<reference evidence="2 3" key="1">
    <citation type="submission" date="2024-03" db="EMBL/GenBank/DDBJ databases">
        <title>Bacilli Hybrid Assemblies.</title>
        <authorList>
            <person name="Kovac J."/>
        </authorList>
    </citation>
    <scope>NUCLEOTIDE SEQUENCE [LARGE SCALE GENOMIC DNA]</scope>
    <source>
        <strain evidence="2 3">FSL R7-0666</strain>
    </source>
</reference>
<evidence type="ECO:0000313" key="2">
    <source>
        <dbReference type="EMBL" id="MEN0641830.1"/>
    </source>
</evidence>
<evidence type="ECO:0000256" key="1">
    <source>
        <dbReference type="SAM" id="Phobius"/>
    </source>
</evidence>
<keyword evidence="1" id="KW-1133">Transmembrane helix</keyword>
<evidence type="ECO:0000313" key="3">
    <source>
        <dbReference type="Proteomes" id="UP001418796"/>
    </source>
</evidence>
<sequence>MSSPQFKDDYMLERFSKSPEEFEAFYDQELKQIVKELEAERLKMVDPFKQLIKKYWIPALIVAIVIAIIDFSFLLVIPVGLFALAPMLKKRYDTFNRKRDALASRLKEEVLGKTVRFMHPSFAYRQNSGISRYKFIDAHIFADEFSTYTSGDYMMGRIGNEESGTEVELSEVTAEKIMVSRDREGNLDRKAYSVFQGLFFVADFNKDFQGLTTVVPKEKEKSFLAQLFTKEDEAILQPVETMDLEFDETFTVRSSDEIKARYILTPAFMKRLVDFSTKQRKNRVNQSAEMMDTVKELVDMVVNRKRHGRTTQKAFVAPLEHAKSYFSFLDGKMYFMLHTGRKHFEFNLHQPIDKELFIEYYEDINRAMELVDELNLNLRIWNKK</sequence>
<gene>
    <name evidence="2" type="ORF">MKY91_01460</name>
</gene>
<accession>A0ABU9VD69</accession>
<proteinExistence type="predicted"/>
<organism evidence="2 3">
    <name type="scientific">Alkalicoccobacillus gibsonii</name>
    <dbReference type="NCBI Taxonomy" id="79881"/>
    <lineage>
        <taxon>Bacteria</taxon>
        <taxon>Bacillati</taxon>
        <taxon>Bacillota</taxon>
        <taxon>Bacilli</taxon>
        <taxon>Bacillales</taxon>
        <taxon>Bacillaceae</taxon>
        <taxon>Alkalicoccobacillus</taxon>
    </lineage>
</organism>
<keyword evidence="1" id="KW-0812">Transmembrane</keyword>
<comment type="caution">
    <text evidence="2">The sequence shown here is derived from an EMBL/GenBank/DDBJ whole genome shotgun (WGS) entry which is preliminary data.</text>
</comment>
<dbReference type="Proteomes" id="UP001418796">
    <property type="component" value="Unassembled WGS sequence"/>
</dbReference>
<dbReference type="EMBL" id="JBCITK010000001">
    <property type="protein sequence ID" value="MEN0641830.1"/>
    <property type="molecule type" value="Genomic_DNA"/>
</dbReference>
<dbReference type="RefSeq" id="WP_343129015.1">
    <property type="nucleotide sequence ID" value="NZ_JBCITK010000001.1"/>
</dbReference>
<keyword evidence="3" id="KW-1185">Reference proteome</keyword>
<feature type="transmembrane region" description="Helical" evidence="1">
    <location>
        <begin position="55"/>
        <end position="88"/>
    </location>
</feature>
<dbReference type="InterPro" id="IPR021484">
    <property type="entry name" value="DUF3137"/>
</dbReference>
<keyword evidence="1" id="KW-0472">Membrane</keyword>
<dbReference type="Pfam" id="PF11335">
    <property type="entry name" value="DUF3137"/>
    <property type="match status" value="2"/>
</dbReference>
<name>A0ABU9VD69_9BACI</name>
<protein>
    <submittedName>
        <fullName evidence="2">DUF3137 domain-containing protein</fullName>
    </submittedName>
</protein>